<protein>
    <submittedName>
        <fullName evidence="2">Uncharacterized protein</fullName>
    </submittedName>
</protein>
<dbReference type="AlphaFoldDB" id="A0A517P2L8"/>
<feature type="compositionally biased region" description="Polar residues" evidence="1">
    <location>
        <begin position="63"/>
        <end position="77"/>
    </location>
</feature>
<reference evidence="2 3" key="1">
    <citation type="submission" date="2019-02" db="EMBL/GenBank/DDBJ databases">
        <title>Deep-cultivation of Planctomycetes and their phenomic and genomic characterization uncovers novel biology.</title>
        <authorList>
            <person name="Wiegand S."/>
            <person name="Jogler M."/>
            <person name="Boedeker C."/>
            <person name="Pinto D."/>
            <person name="Vollmers J."/>
            <person name="Rivas-Marin E."/>
            <person name="Kohn T."/>
            <person name="Peeters S.H."/>
            <person name="Heuer A."/>
            <person name="Rast P."/>
            <person name="Oberbeckmann S."/>
            <person name="Bunk B."/>
            <person name="Jeske O."/>
            <person name="Meyerdierks A."/>
            <person name="Storesund J.E."/>
            <person name="Kallscheuer N."/>
            <person name="Luecker S."/>
            <person name="Lage O.M."/>
            <person name="Pohl T."/>
            <person name="Merkel B.J."/>
            <person name="Hornburger P."/>
            <person name="Mueller R.-W."/>
            <person name="Bruemmer F."/>
            <person name="Labrenz M."/>
            <person name="Spormann A.M."/>
            <person name="Op den Camp H."/>
            <person name="Overmann J."/>
            <person name="Amann R."/>
            <person name="Jetten M.S.M."/>
            <person name="Mascher T."/>
            <person name="Medema M.H."/>
            <person name="Devos D.P."/>
            <person name="Kaster A.-K."/>
            <person name="Ovreas L."/>
            <person name="Rohde M."/>
            <person name="Galperin M.Y."/>
            <person name="Jogler C."/>
        </authorList>
    </citation>
    <scope>NUCLEOTIDE SEQUENCE [LARGE SCALE GENOMIC DNA]</scope>
    <source>
        <strain evidence="2 3">K23_9</strain>
    </source>
</reference>
<dbReference type="Proteomes" id="UP000319817">
    <property type="component" value="Chromosome"/>
</dbReference>
<accession>A0A517P2L8</accession>
<organism evidence="2 3">
    <name type="scientific">Stieleria marina</name>
    <dbReference type="NCBI Taxonomy" id="1930275"/>
    <lineage>
        <taxon>Bacteria</taxon>
        <taxon>Pseudomonadati</taxon>
        <taxon>Planctomycetota</taxon>
        <taxon>Planctomycetia</taxon>
        <taxon>Pirellulales</taxon>
        <taxon>Pirellulaceae</taxon>
        <taxon>Stieleria</taxon>
    </lineage>
</organism>
<evidence type="ECO:0000313" key="3">
    <source>
        <dbReference type="Proteomes" id="UP000319817"/>
    </source>
</evidence>
<dbReference type="EMBL" id="CP036526">
    <property type="protein sequence ID" value="QDT13588.1"/>
    <property type="molecule type" value="Genomic_DNA"/>
</dbReference>
<feature type="region of interest" description="Disordered" evidence="1">
    <location>
        <begin position="62"/>
        <end position="93"/>
    </location>
</feature>
<proteinExistence type="predicted"/>
<name>A0A517P2L8_9BACT</name>
<evidence type="ECO:0000256" key="1">
    <source>
        <dbReference type="SAM" id="MobiDB-lite"/>
    </source>
</evidence>
<evidence type="ECO:0000313" key="2">
    <source>
        <dbReference type="EMBL" id="QDT13588.1"/>
    </source>
</evidence>
<sequence length="93" mass="10256">MEFNESADPGCTENSLREYSRALAIPNGKLVIDALNAKNPVKDGVFRFYSVQHTRFEAAMYESPTSDSAHQRGQQPATDCPCPLQARRTIAAP</sequence>
<keyword evidence="3" id="KW-1185">Reference proteome</keyword>
<gene>
    <name evidence="2" type="ORF">K239x_56080</name>
</gene>